<keyword evidence="3" id="KW-1185">Reference proteome</keyword>
<keyword evidence="2" id="KW-0614">Plasmid</keyword>
<dbReference type="KEGG" id="cmp:Cha6605_6258"/>
<feature type="compositionally biased region" description="Polar residues" evidence="1">
    <location>
        <begin position="106"/>
        <end position="119"/>
    </location>
</feature>
<name>K9US38_CHAP6</name>
<evidence type="ECO:0000313" key="2">
    <source>
        <dbReference type="EMBL" id="AFY97084.1"/>
    </source>
</evidence>
<reference evidence="2 3" key="1">
    <citation type="submission" date="2012-05" db="EMBL/GenBank/DDBJ databases">
        <title>Noncontiguous Finished plasmid 1 of genome of Chamaesiphon sp. PCC 6605.</title>
        <authorList>
            <consortium name="US DOE Joint Genome Institute"/>
            <person name="Gugger M."/>
            <person name="Coursin T."/>
            <person name="Rippka R."/>
            <person name="Tandeau De Marsac N."/>
            <person name="Huntemann M."/>
            <person name="Wei C.-L."/>
            <person name="Han J."/>
            <person name="Detter J.C."/>
            <person name="Han C."/>
            <person name="Tapia R."/>
            <person name="Chen A."/>
            <person name="Kyrpides N."/>
            <person name="Mavromatis K."/>
            <person name="Markowitz V."/>
            <person name="Szeto E."/>
            <person name="Ivanova N."/>
            <person name="Pagani I."/>
            <person name="Pati A."/>
            <person name="Goodwin L."/>
            <person name="Nordberg H.P."/>
            <person name="Cantor M.N."/>
            <person name="Hua S.X."/>
            <person name="Woyke T."/>
            <person name="Kerfeld C.A."/>
        </authorList>
    </citation>
    <scope>NUCLEOTIDE SEQUENCE [LARGE SCALE GENOMIC DNA]</scope>
    <source>
        <strain evidence="3">ATCC 27169 / PCC 6605</strain>
        <plasmid evidence="3">Plasmid pCHA6605.01</plasmid>
    </source>
</reference>
<proteinExistence type="predicted"/>
<evidence type="ECO:0000256" key="1">
    <source>
        <dbReference type="SAM" id="MobiDB-lite"/>
    </source>
</evidence>
<dbReference type="HOGENOM" id="CLU_1764744_0_0_3"/>
<geneLocation type="plasmid" evidence="2 3">
    <name>pCHA6605.01</name>
</geneLocation>
<dbReference type="Proteomes" id="UP000010366">
    <property type="component" value="Plasmid pCHA6605.01"/>
</dbReference>
<feature type="region of interest" description="Disordered" evidence="1">
    <location>
        <begin position="106"/>
        <end position="129"/>
    </location>
</feature>
<organism evidence="2 3">
    <name type="scientific">Chamaesiphon minutus (strain ATCC 27169 / PCC 6605)</name>
    <dbReference type="NCBI Taxonomy" id="1173020"/>
    <lineage>
        <taxon>Bacteria</taxon>
        <taxon>Bacillati</taxon>
        <taxon>Cyanobacteriota</taxon>
        <taxon>Cyanophyceae</taxon>
        <taxon>Gomontiellales</taxon>
        <taxon>Chamaesiphonaceae</taxon>
        <taxon>Chamaesiphon</taxon>
    </lineage>
</organism>
<dbReference type="EMBL" id="CP003601">
    <property type="protein sequence ID" value="AFY97084.1"/>
    <property type="molecule type" value="Genomic_DNA"/>
</dbReference>
<dbReference type="RefSeq" id="WP_015328969.1">
    <property type="nucleotide sequence ID" value="NC_020053.1"/>
</dbReference>
<accession>K9US38</accession>
<dbReference type="AlphaFoldDB" id="K9US38"/>
<evidence type="ECO:0000313" key="3">
    <source>
        <dbReference type="Proteomes" id="UP000010366"/>
    </source>
</evidence>
<gene>
    <name evidence="2" type="ORF">Cha6605_6258</name>
</gene>
<sequence>MFKFDIIKSDFNQVLIAEFLKRIGKSKPTILKALYGFYASQARSEHPDSSQQDIELALLESLNTLSAQMRFLVNYHRVKDGINLSPECLMSFGLLPISQPLTTPQAQFTDSASVDSPQGTLRERDDDEEVWVQPPSSFDFSVLGMNK</sequence>
<protein>
    <submittedName>
        <fullName evidence="2">Uncharacterized protein</fullName>
    </submittedName>
</protein>